<name>A0A5B2XFV3_9PSEU</name>
<evidence type="ECO:0000313" key="4">
    <source>
        <dbReference type="Proteomes" id="UP000323454"/>
    </source>
</evidence>
<organism evidence="3 4">
    <name type="scientific">Solihabitans fulvus</name>
    <dbReference type="NCBI Taxonomy" id="1892852"/>
    <lineage>
        <taxon>Bacteria</taxon>
        <taxon>Bacillati</taxon>
        <taxon>Actinomycetota</taxon>
        <taxon>Actinomycetes</taxon>
        <taxon>Pseudonocardiales</taxon>
        <taxon>Pseudonocardiaceae</taxon>
        <taxon>Solihabitans</taxon>
    </lineage>
</organism>
<dbReference type="RefSeq" id="WP_149850229.1">
    <property type="nucleotide sequence ID" value="NZ_VUOB01000025.1"/>
</dbReference>
<dbReference type="Proteomes" id="UP000323454">
    <property type="component" value="Unassembled WGS sequence"/>
</dbReference>
<reference evidence="3 4" key="2">
    <citation type="submission" date="2019-09" db="EMBL/GenBank/DDBJ databases">
        <authorList>
            <person name="Jin C."/>
        </authorList>
    </citation>
    <scope>NUCLEOTIDE SEQUENCE [LARGE SCALE GENOMIC DNA]</scope>
    <source>
        <strain evidence="3 4">AN110305</strain>
    </source>
</reference>
<evidence type="ECO:0000313" key="3">
    <source>
        <dbReference type="EMBL" id="KAA2261771.1"/>
    </source>
</evidence>
<keyword evidence="4" id="KW-1185">Reference proteome</keyword>
<accession>A0A5B2XFV3</accession>
<dbReference type="InterPro" id="IPR007278">
    <property type="entry name" value="DUF397"/>
</dbReference>
<dbReference type="EMBL" id="VUOB01000025">
    <property type="protein sequence ID" value="KAA2261771.1"/>
    <property type="molecule type" value="Genomic_DNA"/>
</dbReference>
<reference evidence="3 4" key="1">
    <citation type="submission" date="2019-09" db="EMBL/GenBank/DDBJ databases">
        <title>Goodfellowia gen. nov., a new genus of the Pseudonocardineae related to Actinoalloteichus, containing Goodfellowia coeruleoviolacea gen. nov., comb. nov. gen. nov., comb. nov.</title>
        <authorList>
            <person name="Labeda D."/>
        </authorList>
    </citation>
    <scope>NUCLEOTIDE SEQUENCE [LARGE SCALE GENOMIC DNA]</scope>
    <source>
        <strain evidence="3 4">AN110305</strain>
    </source>
</reference>
<evidence type="ECO:0000256" key="1">
    <source>
        <dbReference type="SAM" id="MobiDB-lite"/>
    </source>
</evidence>
<protein>
    <submittedName>
        <fullName evidence="3">DUF397 domain-containing protein</fullName>
    </submittedName>
</protein>
<feature type="domain" description="DUF397" evidence="2">
    <location>
        <begin position="10"/>
        <end position="31"/>
    </location>
</feature>
<dbReference type="OrthoDB" id="3430276at2"/>
<proteinExistence type="predicted"/>
<dbReference type="AlphaFoldDB" id="A0A5B2XFV3"/>
<comment type="caution">
    <text evidence="3">The sequence shown here is derived from an EMBL/GenBank/DDBJ whole genome shotgun (WGS) entry which is preliminary data.</text>
</comment>
<feature type="domain" description="DUF397" evidence="2">
    <location>
        <begin position="33"/>
        <end position="87"/>
    </location>
</feature>
<sequence length="96" mass="9885">MPTADISGVRWRKSTRSNNGSDGCCVEVALVDASWRKSTSSNNGSDGACVEVAFGGSAAAFRDSKNPAGPVLLFPATALTGLVTALKRGRLDPDTV</sequence>
<evidence type="ECO:0000259" key="2">
    <source>
        <dbReference type="Pfam" id="PF04149"/>
    </source>
</evidence>
<gene>
    <name evidence="3" type="ORF">F0L68_15265</name>
</gene>
<dbReference type="Pfam" id="PF04149">
    <property type="entry name" value="DUF397"/>
    <property type="match status" value="2"/>
</dbReference>
<feature type="region of interest" description="Disordered" evidence="1">
    <location>
        <begin position="1"/>
        <end position="21"/>
    </location>
</feature>